<dbReference type="Proteomes" id="UP000622797">
    <property type="component" value="Unassembled WGS sequence"/>
</dbReference>
<accession>A0A8H4U3L1</accession>
<name>A0A8H4U3L1_9HYPO</name>
<dbReference type="PANTHER" id="PTHR35910:SF1">
    <property type="entry name" value="2EXR DOMAIN-CONTAINING PROTEIN"/>
    <property type="match status" value="1"/>
</dbReference>
<protein>
    <recommendedName>
        <fullName evidence="1">2EXR domain-containing protein</fullName>
    </recommendedName>
</protein>
<dbReference type="Pfam" id="PF20150">
    <property type="entry name" value="2EXR"/>
    <property type="match status" value="1"/>
</dbReference>
<feature type="domain" description="2EXR" evidence="1">
    <location>
        <begin position="4"/>
        <end position="105"/>
    </location>
</feature>
<evidence type="ECO:0000313" key="2">
    <source>
        <dbReference type="EMBL" id="KAF4969014.1"/>
    </source>
</evidence>
<evidence type="ECO:0000259" key="1">
    <source>
        <dbReference type="Pfam" id="PF20150"/>
    </source>
</evidence>
<dbReference type="OrthoDB" id="3596450at2759"/>
<reference evidence="2" key="2">
    <citation type="submission" date="2020-05" db="EMBL/GenBank/DDBJ databases">
        <authorList>
            <person name="Kim H.-S."/>
            <person name="Proctor R.H."/>
            <person name="Brown D.W."/>
        </authorList>
    </citation>
    <scope>NUCLEOTIDE SEQUENCE</scope>
    <source>
        <strain evidence="2">NRRL 20472</strain>
    </source>
</reference>
<reference evidence="2" key="1">
    <citation type="journal article" date="2020" name="BMC Genomics">
        <title>Correction to: Identification and distribution of gene clusters required for synthesis of sphingolipid metabolism inhibitors in diverse species of the filamentous fungus Fusarium.</title>
        <authorList>
            <person name="Kim H.S."/>
            <person name="Lohmar J.M."/>
            <person name="Busman M."/>
            <person name="Brown D.W."/>
            <person name="Naumann T.A."/>
            <person name="Divon H.H."/>
            <person name="Lysoe E."/>
            <person name="Uhlig S."/>
            <person name="Proctor R.H."/>
        </authorList>
    </citation>
    <scope>NUCLEOTIDE SEQUENCE</scope>
    <source>
        <strain evidence="2">NRRL 20472</strain>
    </source>
</reference>
<dbReference type="InterPro" id="IPR045518">
    <property type="entry name" value="2EXR"/>
</dbReference>
<sequence length="334" mass="38929">MATFHRFSDLPRELRDEIWTFVIRAAGPGVHVFRLYNREMDNATGAQDVAFPDYYPMHRLAAPTWNRYFDNVDARCGDKNVSTYLIDGGLWTACKESRTIMEKHFKNLKWNSRRKRDKKGRTENNTSQVLDMPATGYFSDEVPHYFTVFPHRDLFVFQSENLKSILWEDIDIDIPIGSSIKGFQGLNHVALEYDSEWGIQMYEAGYNQGPLPIVRILINLACGLSHVFKIWLIDHNLKRKEDAPAFKENTMWHDTNAYYASDRRFLEVKCDGRSMGLNQEQWQYLQQVADGDYYKSSMWFISRLQGEINLAIDPDDTEAEYACDIGLLGWDRLS</sequence>
<comment type="caution">
    <text evidence="2">The sequence shown here is derived from an EMBL/GenBank/DDBJ whole genome shotgun (WGS) entry which is preliminary data.</text>
</comment>
<proteinExistence type="predicted"/>
<gene>
    <name evidence="2" type="ORF">FSARC_3668</name>
</gene>
<evidence type="ECO:0000313" key="3">
    <source>
        <dbReference type="Proteomes" id="UP000622797"/>
    </source>
</evidence>
<keyword evidence="3" id="KW-1185">Reference proteome</keyword>
<organism evidence="2 3">
    <name type="scientific">Fusarium sarcochroum</name>
    <dbReference type="NCBI Taxonomy" id="1208366"/>
    <lineage>
        <taxon>Eukaryota</taxon>
        <taxon>Fungi</taxon>
        <taxon>Dikarya</taxon>
        <taxon>Ascomycota</taxon>
        <taxon>Pezizomycotina</taxon>
        <taxon>Sordariomycetes</taxon>
        <taxon>Hypocreomycetidae</taxon>
        <taxon>Hypocreales</taxon>
        <taxon>Nectriaceae</taxon>
        <taxon>Fusarium</taxon>
        <taxon>Fusarium lateritium species complex</taxon>
    </lineage>
</organism>
<dbReference type="PANTHER" id="PTHR35910">
    <property type="entry name" value="2EXR DOMAIN-CONTAINING PROTEIN"/>
    <property type="match status" value="1"/>
</dbReference>
<dbReference type="EMBL" id="JABEXW010000177">
    <property type="protein sequence ID" value="KAF4969014.1"/>
    <property type="molecule type" value="Genomic_DNA"/>
</dbReference>
<dbReference type="AlphaFoldDB" id="A0A8H4U3L1"/>